<dbReference type="Proteomes" id="UP001497744">
    <property type="component" value="Unassembled WGS sequence"/>
</dbReference>
<accession>A0AAV4LNJ5</accession>
<dbReference type="InterPro" id="IPR024751">
    <property type="entry name" value="VESA1"/>
</dbReference>
<sequence>MTKPGKKKSLTETPTNLKEAIDWVIKIKDETGAIKGLAEELIKLLDKDGSTLASEVNGIFSKARSGLQTAEQTTAREAFMLKSYLKNITSYGRPLGVDEIGHLKVALEKDVESPGQQSGGPISELADGLKKFIGYQDSGGMPDGSKGIGSQNYESSYYSVSESWNSLTTDQHRDCALILLGIMPVLYFGLSYLYWWCSPDSGSTPSNISWSQQSISTDNGLKKYLEALGFTDNLSNQKTGGKIVSEIMNSMFSGELQTAYTAANSNPPQNSIHNYAKFLDKLQGEAPNPGGSHHGLPDLTEQVRQLLEEVKGVDTGLSREQLKQVMSALADSSNNGLIGKLAEGLQQFIGYDKSGKLTGGGILPANVAKYQVCNAVLNFVIRFLEGLCGITLDRDTKKDGVKTVIVTLRKCVGTGQVPEGFGTLVGKIGEKVEAKSGFKGGVGQSLKTMFEKLKEIVNNHESGAGVDSLQNYLSQVFKSPGTEKSRDFQNLCDELRKLFGDGTLTSGMSNANKHLELNSLNRHITPVTTQAKKLTPSSFSNTPVAQALAAGVQSGALAFIAELQTITYTSYYYDPTSRQWSDNKDVGNDQCAQIFLGCLPLYYQALTYIYWGCHDNGGGWGNLTLANGALKSYFDSQGLLPLYVDKNKRGAHIADSALKGFSELQQGMSEATPPSPFTYARFIKALQEKVSTQSSCSDCPLSALFYGASCYFRYQQTATAKSAGGTPKTIREMLYFLAALQFSTSYGEIDGYIGTLLNQDLNVADSGLSTNGNTLSAERLKEYLRASCAFSSSVLGLIQGPSASQTDTDPWLYELFCNSAFQFKYPSGDSLFSTVSNYAYALQFQLLFLYSMCGNVGVKCGWQDCTYGKEIKGSGTSSLTSHICPGFKCQDSRCKHNGQGINCNHNNYRQSGGCGKSASTPSPLQAFLTGALPSFGLSSSSTPNHMSDHPQGALCHVPMGFQANHLRSIGNGAVVYSVLKPICGNFSSPIRQLCEKLGCLTKRTPRTLGDMFGFTWHLKGQLFKQSNQGNITSAGWFSELQDKLPFSYQLKNDSGENLKKFVGSDHSAHQTSPADLTSLHSSGCDKRSENCGPYLSPLALSNGATFGKPPAYASTYLSWMVYLTDDLETGFQELLHEFKNIDCKASGCRGKAGSQQACTSHAPGTHGTSNECKCDSVVHCGGVLPLLYRYGFTFGSTGDLFGEGTNGTNTKRTCKAFANQLQSVITGKPLQDLFESIDSFLFVFRYYFLGNLSGFWIIYMWLILYTFFFLLDTLHLRSHLKLTSSHVVPPIGLLTSGKPLPVTKLTYIGQ</sequence>
<keyword evidence="1" id="KW-1133">Transmembrane helix</keyword>
<dbReference type="GeneID" id="94193074"/>
<keyword evidence="3" id="KW-1185">Reference proteome</keyword>
<evidence type="ECO:0000256" key="1">
    <source>
        <dbReference type="SAM" id="Phobius"/>
    </source>
</evidence>
<dbReference type="Pfam" id="PF12785">
    <property type="entry name" value="VESA1_N"/>
    <property type="match status" value="2"/>
</dbReference>
<keyword evidence="1" id="KW-0472">Membrane</keyword>
<evidence type="ECO:0000313" key="3">
    <source>
        <dbReference type="Proteomes" id="UP001497744"/>
    </source>
</evidence>
<feature type="transmembrane region" description="Helical" evidence="1">
    <location>
        <begin position="175"/>
        <end position="196"/>
    </location>
</feature>
<dbReference type="RefSeq" id="XP_067713662.1">
    <property type="nucleotide sequence ID" value="XM_067857561.1"/>
</dbReference>
<gene>
    <name evidence="2" type="ORF">BcabD6B2_10260</name>
</gene>
<reference evidence="2 3" key="1">
    <citation type="submission" date="2021-06" db="EMBL/GenBank/DDBJ databases">
        <title>Genome sequence of Babesia caballi.</title>
        <authorList>
            <person name="Yamagishi J."/>
            <person name="Kidaka T."/>
            <person name="Ochi A."/>
        </authorList>
    </citation>
    <scope>NUCLEOTIDE SEQUENCE [LARGE SCALE GENOMIC DNA]</scope>
    <source>
        <strain evidence="2">USDA-D6B2</strain>
    </source>
</reference>
<keyword evidence="1" id="KW-0812">Transmembrane</keyword>
<evidence type="ECO:0000313" key="2">
    <source>
        <dbReference type="EMBL" id="GIX61591.1"/>
    </source>
</evidence>
<proteinExistence type="predicted"/>
<feature type="transmembrane region" description="Helical" evidence="1">
    <location>
        <begin position="1246"/>
        <end position="1271"/>
    </location>
</feature>
<protein>
    <submittedName>
        <fullName evidence="2">Variant erythrocyte surface antigen-1 family protein</fullName>
    </submittedName>
</protein>
<name>A0AAV4LNJ5_BABCB</name>
<dbReference type="EMBL" id="BPLF01000001">
    <property type="protein sequence ID" value="GIX61591.1"/>
    <property type="molecule type" value="Genomic_DNA"/>
</dbReference>
<organism evidence="2 3">
    <name type="scientific">Babesia caballi</name>
    <dbReference type="NCBI Taxonomy" id="5871"/>
    <lineage>
        <taxon>Eukaryota</taxon>
        <taxon>Sar</taxon>
        <taxon>Alveolata</taxon>
        <taxon>Apicomplexa</taxon>
        <taxon>Aconoidasida</taxon>
        <taxon>Piroplasmida</taxon>
        <taxon>Babesiidae</taxon>
        <taxon>Babesia</taxon>
    </lineage>
</organism>
<comment type="caution">
    <text evidence="2">The sequence shown here is derived from an EMBL/GenBank/DDBJ whole genome shotgun (WGS) entry which is preliminary data.</text>
</comment>